<reference evidence="2" key="1">
    <citation type="submission" date="2021-05" db="EMBL/GenBank/DDBJ databases">
        <authorList>
            <person name="Alioto T."/>
            <person name="Alioto T."/>
            <person name="Gomez Garrido J."/>
        </authorList>
    </citation>
    <scope>NUCLEOTIDE SEQUENCE</scope>
</reference>
<feature type="signal peptide" evidence="1">
    <location>
        <begin position="1"/>
        <end position="19"/>
    </location>
</feature>
<proteinExistence type="predicted"/>
<dbReference type="EMBL" id="HBUF01129072">
    <property type="protein sequence ID" value="CAG6643791.1"/>
    <property type="molecule type" value="Transcribed_RNA"/>
</dbReference>
<protein>
    <submittedName>
        <fullName evidence="2">Uncharacterized protein</fullName>
    </submittedName>
</protein>
<organism evidence="2">
    <name type="scientific">Cacopsylla melanoneura</name>
    <dbReference type="NCBI Taxonomy" id="428564"/>
    <lineage>
        <taxon>Eukaryota</taxon>
        <taxon>Metazoa</taxon>
        <taxon>Ecdysozoa</taxon>
        <taxon>Arthropoda</taxon>
        <taxon>Hexapoda</taxon>
        <taxon>Insecta</taxon>
        <taxon>Pterygota</taxon>
        <taxon>Neoptera</taxon>
        <taxon>Paraneoptera</taxon>
        <taxon>Hemiptera</taxon>
        <taxon>Sternorrhyncha</taxon>
        <taxon>Psylloidea</taxon>
        <taxon>Psyllidae</taxon>
        <taxon>Psyllinae</taxon>
        <taxon>Cacopsylla</taxon>
    </lineage>
</organism>
<accession>A0A8D8R490</accession>
<dbReference type="EMBL" id="HBUF01129073">
    <property type="protein sequence ID" value="CAG6643793.1"/>
    <property type="molecule type" value="Transcribed_RNA"/>
</dbReference>
<feature type="chain" id="PRO_5036428534" evidence="1">
    <location>
        <begin position="20"/>
        <end position="286"/>
    </location>
</feature>
<evidence type="ECO:0000313" key="2">
    <source>
        <dbReference type="EMBL" id="CAG6643791.1"/>
    </source>
</evidence>
<name>A0A8D8R490_9HEMI</name>
<dbReference type="AlphaFoldDB" id="A0A8D8R490"/>
<keyword evidence="1" id="KW-0732">Signal</keyword>
<sequence>MAYFLQTLFIVSTVYTLKAHPYLENGQGMFPSENMGENGILVRSDQMNDHGCKDCQRIHHRIRRENSLDWYIARWSDKKKRTAQAEKMRAYWLRQIQEGKTKKFKEHSEKMKAFWKRKKEGLTTLAVVKEPKKRGPKWTEERRQELTDRMHEHWKGITEEERNQINEERRRMMLRYWKRLRKSGNTDRNAEFERKRIRMKEYWAKKKAEGNAEMYKAFKAHGEHMREMWRKQRESISCRKKTLSEIMQAYWKRVEEGTTPHHVHQGLSAVMKRYWRKVGIRKERER</sequence>
<evidence type="ECO:0000256" key="1">
    <source>
        <dbReference type="SAM" id="SignalP"/>
    </source>
</evidence>